<dbReference type="InterPro" id="IPR028098">
    <property type="entry name" value="Glyco_trans_4-like_N"/>
</dbReference>
<dbReference type="RefSeq" id="WP_167954537.1">
    <property type="nucleotide sequence ID" value="NZ_JAATJE010000002.1"/>
</dbReference>
<dbReference type="PANTHER" id="PTHR12526">
    <property type="entry name" value="GLYCOSYLTRANSFERASE"/>
    <property type="match status" value="1"/>
</dbReference>
<feature type="domain" description="Glycosyltransferase subfamily 4-like N-terminal" evidence="1">
    <location>
        <begin position="19"/>
        <end position="156"/>
    </location>
</feature>
<dbReference type="Proteomes" id="UP000734218">
    <property type="component" value="Unassembled WGS sequence"/>
</dbReference>
<evidence type="ECO:0000259" key="1">
    <source>
        <dbReference type="Pfam" id="PF13579"/>
    </source>
</evidence>
<dbReference type="PANTHER" id="PTHR12526:SF636">
    <property type="entry name" value="BLL3647 PROTEIN"/>
    <property type="match status" value="1"/>
</dbReference>
<keyword evidence="3" id="KW-1185">Reference proteome</keyword>
<dbReference type="Pfam" id="PF13579">
    <property type="entry name" value="Glyco_trans_4_4"/>
    <property type="match status" value="1"/>
</dbReference>
<dbReference type="EMBL" id="JAATJE010000002">
    <property type="protein sequence ID" value="NJC34459.1"/>
    <property type="molecule type" value="Genomic_DNA"/>
</dbReference>
<dbReference type="Pfam" id="PF13692">
    <property type="entry name" value="Glyco_trans_1_4"/>
    <property type="match status" value="1"/>
</dbReference>
<evidence type="ECO:0000313" key="3">
    <source>
        <dbReference type="Proteomes" id="UP000734218"/>
    </source>
</evidence>
<name>A0ABX0XMJ8_9SPHN</name>
<protein>
    <submittedName>
        <fullName evidence="2">Glycosyltransferase involved in cell wall biosynthesis</fullName>
    </submittedName>
</protein>
<accession>A0ABX0XMJ8</accession>
<dbReference type="SUPFAM" id="SSF53756">
    <property type="entry name" value="UDP-Glycosyltransferase/glycogen phosphorylase"/>
    <property type="match status" value="1"/>
</dbReference>
<proteinExistence type="predicted"/>
<comment type="caution">
    <text evidence="2">The sequence shown here is derived from an EMBL/GenBank/DDBJ whole genome shotgun (WGS) entry which is preliminary data.</text>
</comment>
<gene>
    <name evidence="2" type="ORF">GGR88_001973</name>
</gene>
<sequence length="350" mass="36169">MPKLLMIHAGIGADPLDAVAVRLANGLADKAQVTLLAPAGVHPGAAAGAIGRKVAVEAGSGGSRPLLSALPALVQRLKRDRFDHVIATGNGVGWLAAAANIAAGRPSRLTIKVDRPLDAKGALTTRLQASVFAEAVRVLVPSDADRRLLARRFPAAASRFLAVAEPILPATGRSLPPPRHKGGRRRLVASGVVDKAARFDLLIDAVAAAASDVQLSVVGDGPDRDRLLARAAAAGIADRVEIVPGADLTPHLRDADLYLLAAAREAMPPHLIEALGHDRGVVSTDSFAAARDLLDGAPGCAVVRRDDPRLIAQAIDETLAAGPRPSLRPIAERHGVAAAVQAHAWAMGML</sequence>
<dbReference type="Gene3D" id="3.40.50.2000">
    <property type="entry name" value="Glycogen Phosphorylase B"/>
    <property type="match status" value="2"/>
</dbReference>
<reference evidence="2 3" key="1">
    <citation type="submission" date="2020-03" db="EMBL/GenBank/DDBJ databases">
        <title>Genomic Encyclopedia of Type Strains, Phase IV (KMG-IV): sequencing the most valuable type-strain genomes for metagenomic binning, comparative biology and taxonomic classification.</title>
        <authorList>
            <person name="Goeker M."/>
        </authorList>
    </citation>
    <scope>NUCLEOTIDE SEQUENCE [LARGE SCALE GENOMIC DNA]</scope>
    <source>
        <strain evidence="2 3">DSM 27651</strain>
    </source>
</reference>
<organism evidence="2 3">
    <name type="scientific">Sphingomonas jejuensis</name>
    <dbReference type="NCBI Taxonomy" id="904715"/>
    <lineage>
        <taxon>Bacteria</taxon>
        <taxon>Pseudomonadati</taxon>
        <taxon>Pseudomonadota</taxon>
        <taxon>Alphaproteobacteria</taxon>
        <taxon>Sphingomonadales</taxon>
        <taxon>Sphingomonadaceae</taxon>
        <taxon>Sphingomonas</taxon>
    </lineage>
</organism>
<evidence type="ECO:0000313" key="2">
    <source>
        <dbReference type="EMBL" id="NJC34459.1"/>
    </source>
</evidence>